<organism evidence="1 2">
    <name type="scientific">Gardnerella vaginalis</name>
    <dbReference type="NCBI Taxonomy" id="2702"/>
    <lineage>
        <taxon>Bacteria</taxon>
        <taxon>Bacillati</taxon>
        <taxon>Actinomycetota</taxon>
        <taxon>Actinomycetes</taxon>
        <taxon>Bifidobacteriales</taxon>
        <taxon>Bifidobacteriaceae</taxon>
        <taxon>Gardnerella</taxon>
    </lineage>
</organism>
<protein>
    <submittedName>
        <fullName evidence="1">Uncharacterized protein</fullName>
    </submittedName>
</protein>
<accession>A0A135Z662</accession>
<sequence length="45" mass="4790">MYLPHLRNGSMLSISNGIVSIAEGNPTVRIEEIHIVDMIAAAAAI</sequence>
<evidence type="ECO:0000313" key="2">
    <source>
        <dbReference type="Proteomes" id="UP000070505"/>
    </source>
</evidence>
<dbReference type="EMBL" id="LSRC01000032">
    <property type="protein sequence ID" value="KXI17126.1"/>
    <property type="molecule type" value="Genomic_DNA"/>
</dbReference>
<proteinExistence type="predicted"/>
<comment type="caution">
    <text evidence="1">The sequence shown here is derived from an EMBL/GenBank/DDBJ whole genome shotgun (WGS) entry which is preliminary data.</text>
</comment>
<name>A0A135Z662_GARVA</name>
<reference evidence="1 2" key="1">
    <citation type="submission" date="2016-02" db="EMBL/GenBank/DDBJ databases">
        <authorList>
            <person name="Wen L."/>
            <person name="He K."/>
            <person name="Yang H."/>
        </authorList>
    </citation>
    <scope>NUCLEOTIDE SEQUENCE [LARGE SCALE GENOMIC DNA]</scope>
    <source>
        <strain evidence="1 2">CMW7778B</strain>
    </source>
</reference>
<evidence type="ECO:0000313" key="1">
    <source>
        <dbReference type="EMBL" id="KXI17126.1"/>
    </source>
</evidence>
<dbReference type="AlphaFoldDB" id="A0A135Z662"/>
<gene>
    <name evidence="1" type="ORF">HMPREF3230_00750</name>
</gene>
<dbReference type="Proteomes" id="UP000070505">
    <property type="component" value="Unassembled WGS sequence"/>
</dbReference>